<feature type="region of interest" description="Disordered" evidence="1">
    <location>
        <begin position="24"/>
        <end position="75"/>
    </location>
</feature>
<protein>
    <submittedName>
        <fullName evidence="2">Uncharacterized protein</fullName>
    </submittedName>
</protein>
<proteinExistence type="predicted"/>
<feature type="compositionally biased region" description="Basic and acidic residues" evidence="1">
    <location>
        <begin position="45"/>
        <end position="55"/>
    </location>
</feature>
<name>A0AAN8PEK3_9PEZI</name>
<gene>
    <name evidence="2" type="ORF">TWF506_009295</name>
</gene>
<keyword evidence="3" id="KW-1185">Reference proteome</keyword>
<dbReference type="AlphaFoldDB" id="A0AAN8PEK3"/>
<comment type="caution">
    <text evidence="2">The sequence shown here is derived from an EMBL/GenBank/DDBJ whole genome shotgun (WGS) entry which is preliminary data.</text>
</comment>
<reference evidence="2 3" key="1">
    <citation type="submission" date="2019-10" db="EMBL/GenBank/DDBJ databases">
        <authorList>
            <person name="Palmer J.M."/>
        </authorList>
    </citation>
    <scope>NUCLEOTIDE SEQUENCE [LARGE SCALE GENOMIC DNA]</scope>
    <source>
        <strain evidence="2 3">TWF506</strain>
    </source>
</reference>
<dbReference type="EMBL" id="JAVHJM010000006">
    <property type="protein sequence ID" value="KAK6513129.1"/>
    <property type="molecule type" value="Genomic_DNA"/>
</dbReference>
<accession>A0AAN8PEK3</accession>
<dbReference type="Proteomes" id="UP001307849">
    <property type="component" value="Unassembled WGS sequence"/>
</dbReference>
<feature type="compositionally biased region" description="Basic residues" evidence="1">
    <location>
        <begin position="56"/>
        <end position="75"/>
    </location>
</feature>
<feature type="compositionally biased region" description="Acidic residues" evidence="1">
    <location>
        <begin position="24"/>
        <end position="36"/>
    </location>
</feature>
<evidence type="ECO:0000313" key="2">
    <source>
        <dbReference type="EMBL" id="KAK6513129.1"/>
    </source>
</evidence>
<evidence type="ECO:0000313" key="3">
    <source>
        <dbReference type="Proteomes" id="UP001307849"/>
    </source>
</evidence>
<organism evidence="2 3">
    <name type="scientific">Arthrobotrys conoides</name>
    <dbReference type="NCBI Taxonomy" id="74498"/>
    <lineage>
        <taxon>Eukaryota</taxon>
        <taxon>Fungi</taxon>
        <taxon>Dikarya</taxon>
        <taxon>Ascomycota</taxon>
        <taxon>Pezizomycotina</taxon>
        <taxon>Orbiliomycetes</taxon>
        <taxon>Orbiliales</taxon>
        <taxon>Orbiliaceae</taxon>
        <taxon>Arthrobotrys</taxon>
    </lineage>
</organism>
<evidence type="ECO:0000256" key="1">
    <source>
        <dbReference type="SAM" id="MobiDB-lite"/>
    </source>
</evidence>
<sequence>MDSQIDEEFPNMLNLIDCQLEYEDDVDDHDEYDDETPSMASQASSDERQQASRDHAPKKHRTSKVRKLHFIRSSS</sequence>